<keyword evidence="6" id="KW-0472">Membrane</keyword>
<evidence type="ECO:0000256" key="9">
    <source>
        <dbReference type="SAM" id="MobiDB-lite"/>
    </source>
</evidence>
<evidence type="ECO:0000259" key="10">
    <source>
        <dbReference type="PROSITE" id="PS50018"/>
    </source>
</evidence>
<dbReference type="GO" id="GO:0005085">
    <property type="term" value="F:guanyl-nucleotide exchange factor activity"/>
    <property type="evidence" value="ECO:0007669"/>
    <property type="project" value="UniProtKB-KW"/>
</dbReference>
<dbReference type="EMBL" id="JBBCAQ010000034">
    <property type="protein sequence ID" value="KAK7580243.1"/>
    <property type="molecule type" value="Genomic_DNA"/>
</dbReference>
<dbReference type="PROSITE" id="PS50018">
    <property type="entry name" value="RAS_GTPASE_ACTIV_2"/>
    <property type="match status" value="1"/>
</dbReference>
<comment type="function">
    <text evidence="7">Acts both as a GTPase-activating protein (GAP) and a guanine nucleotide exchange factor (GEF), and participates in endocytosis.</text>
</comment>
<feature type="compositionally biased region" description="Low complexity" evidence="9">
    <location>
        <begin position="889"/>
        <end position="911"/>
    </location>
</feature>
<gene>
    <name evidence="12" type="ORF">V9T40_000872</name>
</gene>
<feature type="compositionally biased region" description="Basic and acidic residues" evidence="9">
    <location>
        <begin position="819"/>
        <end position="831"/>
    </location>
</feature>
<dbReference type="PROSITE" id="PS51205">
    <property type="entry name" value="VPS9"/>
    <property type="match status" value="1"/>
</dbReference>
<feature type="compositionally biased region" description="Polar residues" evidence="9">
    <location>
        <begin position="612"/>
        <end position="623"/>
    </location>
</feature>
<keyword evidence="5" id="KW-0344">Guanine-nucleotide releasing factor</keyword>
<protein>
    <recommendedName>
        <fullName evidence="8">Receptor-mediated endocytosis protein 6 homolog</fullName>
    </recommendedName>
</protein>
<accession>A0AAN9Y255</accession>
<feature type="region of interest" description="Disordered" evidence="9">
    <location>
        <begin position="1009"/>
        <end position="1050"/>
    </location>
</feature>
<comment type="caution">
    <text evidence="12">The sequence shown here is derived from an EMBL/GenBank/DDBJ whole genome shotgun (WGS) entry which is preliminary data.</text>
</comment>
<dbReference type="GO" id="GO:0030139">
    <property type="term" value="C:endocytic vesicle"/>
    <property type="evidence" value="ECO:0007669"/>
    <property type="project" value="TreeGrafter"/>
</dbReference>
<comment type="similarity">
    <text evidence="2">Belongs to the GAPVD1 family.</text>
</comment>
<evidence type="ECO:0000256" key="5">
    <source>
        <dbReference type="ARBA" id="ARBA00022658"/>
    </source>
</evidence>
<dbReference type="Pfam" id="PF00616">
    <property type="entry name" value="RasGAP"/>
    <property type="match status" value="1"/>
</dbReference>
<dbReference type="Gene3D" id="1.10.506.10">
    <property type="entry name" value="GTPase Activation - p120gap, domain 1"/>
    <property type="match status" value="1"/>
</dbReference>
<dbReference type="Proteomes" id="UP001367676">
    <property type="component" value="Unassembled WGS sequence"/>
</dbReference>
<dbReference type="GO" id="GO:0005096">
    <property type="term" value="F:GTPase activator activity"/>
    <property type="evidence" value="ECO:0007669"/>
    <property type="project" value="UniProtKB-KW"/>
</dbReference>
<name>A0AAN9Y255_9HEMI</name>
<evidence type="ECO:0000256" key="8">
    <source>
        <dbReference type="ARBA" id="ARBA00068997"/>
    </source>
</evidence>
<sequence length="1539" mass="170710">MVANRIDDPEKLSLVCQLVDLATSLRQERLFVISEQTHLQQLNVNVNKVWFDLTQRVWVTWQQRICVNKLSISHCDFSPSSCCGSITSLDKAEFEAAHKILSYQANLHFTQLLNYLKSRPQLLAQCLSVVNQTQSEFLAAVIESIILGLYGCCLLHEDKSSVLELLLHLTHLQLVPAEDPLRLIRHGSCAFARLYSLYHEGLYSATLFLTAALYTPIRNLLMEDEKFLDIDPDKALIRFAAAERLKMFGAEGTPDYKANLQKYRLWTVNKLVAITNKFIENIRANIHCFPSSICWLVRHIYRLLANARKLQEKQIFALCVDLVVTSFICPAIVNPESYGIIDTPVSYIARFNLIQVAKILQMLAMRKYEPVDPKVADLYKHFDEDCLSSIINVLLEDALQKNQLDKEPSILDNNDQLKQMTRNTTAFFTEQQLHNLIIFLQAALTNEALPKKEKIRLEELISLVAADISPVPPAPTNDAVQPSKNLLSPSNSNGSISPVTLAKWQMNMISKAVNKTKQSAAAVASSVLAGGNEDEKRNSDFDSQMNFHVSTANNRDLETVLVFTLEDDNEIGMLGLLTEEQVLQGEVCNIMENQVCDTLINVDSCVEPPSSQAKTISTCCSSQDGEEVGSEGASNQSEDSSMDLEAEDQNDNLSDMISANVSGRGTPNISGRDTPSSQIMENENEEAGANEPAVPPVSAATVKQPRFDLDDKFGKFEIKSLPRSGDETVSLVSDTWSTDVLASDSENIEQNQSANSASINAVFSASDALAMFQNANFPQLIDISETASEGWSTDVVVSDSDRVTEVDTDDTASVARSDITTRSEVESRGEGVDPSAEDVPVASANASSSPVANPKKETASLIHLIDSMGDPPPTPSALTIDGGDVRPNLLSSLSQSSTVSQSRSNSSHQASVDSEDMRVTSGDAANLSISSAASVSSSSSSAGLCEVDSSQNKLLTLNDSLQSMIYDFVAEPVSVSSTHIITSTFAPSSSVTSTSMMVVNSSTTVSNGCAIMPPNEKATRPSTVMKSISFDKTAEKGDRDEDKSKQRGNLLSSSFSSFKRAFRNRRGRENSNQWGESTSGSLVVQYNNNVKMLEEQTARLKITKPETVNKFKPVASTSSAKSTSVSGDITEDILEKYRRKQPNHSGMSIASDASRISGPEPFDQDITDEVNIHSEAFMFENAKKKLRFVLSNTEIQQLPCAGNNLHNLKEAWCQQSNVLVAFLQLQQAEAIHLKDRSLVAHLHETVRCVRAFDDQKCLYLLENLKKEYKKRTPYLSYLMRCRQTLLSISAHLNRLTKRINCEQEVCKNFFASLCCRLVLQKREQQLLQFATEFHGLKLADEKNDLLNNFLSTLEKQIDNDSTWQGVCDEQMNSIKHAIEQTVISRVYMYAMFPNGEVDISRDAVLSEHIQKLSKIITPNHKDLRIPKKYHYECPWPAAQEELIAMSAYKTPAEKLGCILRCTQTIQNLLCLACNNSALSADSLVPVLVFVIIMANPTSLLSTIQYIDSFYGTRLRGEEHYWWVQFCSAVEYIKTMDYMS</sequence>
<dbReference type="GO" id="GO:0031267">
    <property type="term" value="F:small GTPase binding"/>
    <property type="evidence" value="ECO:0007669"/>
    <property type="project" value="TreeGrafter"/>
</dbReference>
<evidence type="ECO:0000256" key="6">
    <source>
        <dbReference type="ARBA" id="ARBA00023136"/>
    </source>
</evidence>
<dbReference type="InterPro" id="IPR045046">
    <property type="entry name" value="Vps9-like"/>
</dbReference>
<feature type="compositionally biased region" description="Polar residues" evidence="9">
    <location>
        <begin position="651"/>
        <end position="680"/>
    </location>
</feature>
<dbReference type="FunFam" id="1.20.1050.80:FF:000001">
    <property type="entry name" value="GTPase-activating protein and VPS9 domain-containing protein 1 isoform X1"/>
    <property type="match status" value="1"/>
</dbReference>
<evidence type="ECO:0000256" key="2">
    <source>
        <dbReference type="ARBA" id="ARBA00008489"/>
    </source>
</evidence>
<dbReference type="InterPro" id="IPR003123">
    <property type="entry name" value="VPS9"/>
</dbReference>
<dbReference type="GO" id="GO:0006897">
    <property type="term" value="P:endocytosis"/>
    <property type="evidence" value="ECO:0007669"/>
    <property type="project" value="UniProtKB-KW"/>
</dbReference>
<dbReference type="Pfam" id="PF02204">
    <property type="entry name" value="VPS9"/>
    <property type="match status" value="1"/>
</dbReference>
<dbReference type="SMART" id="SM00167">
    <property type="entry name" value="VPS9"/>
    <property type="match status" value="1"/>
</dbReference>
<dbReference type="Pfam" id="PF18151">
    <property type="entry name" value="DUF5601"/>
    <property type="match status" value="1"/>
</dbReference>
<dbReference type="PANTHER" id="PTHR23101:SF25">
    <property type="entry name" value="GTPASE-ACTIVATING PROTEIN AND VPS9 DOMAIN-CONTAINING PROTEIN 1"/>
    <property type="match status" value="1"/>
</dbReference>
<feature type="region of interest" description="Disordered" evidence="9">
    <location>
        <begin position="612"/>
        <end position="696"/>
    </location>
</feature>
<feature type="region of interest" description="Disordered" evidence="9">
    <location>
        <begin position="818"/>
        <end position="918"/>
    </location>
</feature>
<dbReference type="Gene3D" id="1.10.246.120">
    <property type="match status" value="1"/>
</dbReference>
<feature type="domain" description="Ras-GAP" evidence="10">
    <location>
        <begin position="155"/>
        <end position="365"/>
    </location>
</feature>
<dbReference type="PANTHER" id="PTHR23101">
    <property type="entry name" value="RAB GDP/GTP EXCHANGE FACTOR"/>
    <property type="match status" value="1"/>
</dbReference>
<feature type="compositionally biased region" description="Acidic residues" evidence="9">
    <location>
        <begin position="640"/>
        <end position="650"/>
    </location>
</feature>
<feature type="domain" description="VPS9" evidence="11">
    <location>
        <begin position="1399"/>
        <end position="1539"/>
    </location>
</feature>
<evidence type="ECO:0000256" key="4">
    <source>
        <dbReference type="ARBA" id="ARBA00022583"/>
    </source>
</evidence>
<keyword evidence="13" id="KW-1185">Reference proteome</keyword>
<evidence type="ECO:0000259" key="11">
    <source>
        <dbReference type="PROSITE" id="PS51205"/>
    </source>
</evidence>
<dbReference type="InterPro" id="IPR008936">
    <property type="entry name" value="Rho_GTPase_activation_prot"/>
</dbReference>
<dbReference type="SUPFAM" id="SSF48350">
    <property type="entry name" value="GTPase activation domain, GAP"/>
    <property type="match status" value="1"/>
</dbReference>
<proteinExistence type="inferred from homology"/>
<evidence type="ECO:0000256" key="1">
    <source>
        <dbReference type="ARBA" id="ARBA00004170"/>
    </source>
</evidence>
<dbReference type="SUPFAM" id="SSF109993">
    <property type="entry name" value="VPS9 domain"/>
    <property type="match status" value="1"/>
</dbReference>
<feature type="compositionally biased region" description="Low complexity" evidence="9">
    <location>
        <begin position="839"/>
        <end position="853"/>
    </location>
</feature>
<dbReference type="GO" id="GO:0016020">
    <property type="term" value="C:membrane"/>
    <property type="evidence" value="ECO:0007669"/>
    <property type="project" value="UniProtKB-SubCell"/>
</dbReference>
<evidence type="ECO:0000256" key="7">
    <source>
        <dbReference type="ARBA" id="ARBA00053914"/>
    </source>
</evidence>
<dbReference type="Gene3D" id="1.20.1050.80">
    <property type="entry name" value="VPS9 domain"/>
    <property type="match status" value="1"/>
</dbReference>
<dbReference type="InterPro" id="IPR041545">
    <property type="entry name" value="DUF5601"/>
</dbReference>
<comment type="subcellular location">
    <subcellularLocation>
        <location evidence="1">Membrane</location>
        <topology evidence="1">Peripheral membrane protein</topology>
    </subcellularLocation>
</comment>
<feature type="compositionally biased region" description="Basic and acidic residues" evidence="9">
    <location>
        <begin position="1032"/>
        <end position="1045"/>
    </location>
</feature>
<keyword evidence="4" id="KW-0254">Endocytosis</keyword>
<evidence type="ECO:0000256" key="3">
    <source>
        <dbReference type="ARBA" id="ARBA00022468"/>
    </source>
</evidence>
<reference evidence="12 13" key="1">
    <citation type="submission" date="2024-03" db="EMBL/GenBank/DDBJ databases">
        <title>Adaptation during the transition from Ophiocordyceps entomopathogen to insect associate is accompanied by gene loss and intensified selection.</title>
        <authorList>
            <person name="Ward C.M."/>
            <person name="Onetto C.A."/>
            <person name="Borneman A.R."/>
        </authorList>
    </citation>
    <scope>NUCLEOTIDE SEQUENCE [LARGE SCALE GENOMIC DNA]</scope>
    <source>
        <strain evidence="12">AWRI1</strain>
        <tissue evidence="12">Single Adult Female</tissue>
    </source>
</reference>
<organism evidence="12 13">
    <name type="scientific">Parthenolecanium corni</name>
    <dbReference type="NCBI Taxonomy" id="536013"/>
    <lineage>
        <taxon>Eukaryota</taxon>
        <taxon>Metazoa</taxon>
        <taxon>Ecdysozoa</taxon>
        <taxon>Arthropoda</taxon>
        <taxon>Hexapoda</taxon>
        <taxon>Insecta</taxon>
        <taxon>Pterygota</taxon>
        <taxon>Neoptera</taxon>
        <taxon>Paraneoptera</taxon>
        <taxon>Hemiptera</taxon>
        <taxon>Sternorrhyncha</taxon>
        <taxon>Coccoidea</taxon>
        <taxon>Coccidae</taxon>
        <taxon>Parthenolecanium</taxon>
    </lineage>
</organism>
<dbReference type="InterPro" id="IPR037191">
    <property type="entry name" value="VPS9_dom_sf"/>
</dbReference>
<evidence type="ECO:0000313" key="13">
    <source>
        <dbReference type="Proteomes" id="UP001367676"/>
    </source>
</evidence>
<dbReference type="GO" id="GO:0051049">
    <property type="term" value="P:regulation of transport"/>
    <property type="evidence" value="ECO:0007669"/>
    <property type="project" value="UniProtKB-ARBA"/>
</dbReference>
<dbReference type="InterPro" id="IPR001936">
    <property type="entry name" value="RasGAP_dom"/>
</dbReference>
<keyword evidence="3" id="KW-0343">GTPase activation</keyword>
<dbReference type="GO" id="GO:0005829">
    <property type="term" value="C:cytosol"/>
    <property type="evidence" value="ECO:0007669"/>
    <property type="project" value="TreeGrafter"/>
</dbReference>
<evidence type="ECO:0000313" key="12">
    <source>
        <dbReference type="EMBL" id="KAK7580243.1"/>
    </source>
</evidence>